<dbReference type="Pfam" id="PF00015">
    <property type="entry name" value="MCPsignal"/>
    <property type="match status" value="1"/>
</dbReference>
<keyword evidence="3 7" id="KW-0472">Membrane</keyword>
<proteinExistence type="inferred from homology"/>
<dbReference type="SMART" id="SM00283">
    <property type="entry name" value="MA"/>
    <property type="match status" value="1"/>
</dbReference>
<dbReference type="InterPro" id="IPR003660">
    <property type="entry name" value="HAMP_dom"/>
</dbReference>
<evidence type="ECO:0000256" key="4">
    <source>
        <dbReference type="ARBA" id="ARBA00023224"/>
    </source>
</evidence>
<dbReference type="PANTHER" id="PTHR32089">
    <property type="entry name" value="METHYL-ACCEPTING CHEMOTAXIS PROTEIN MCPB"/>
    <property type="match status" value="1"/>
</dbReference>
<dbReference type="PANTHER" id="PTHR32089:SF112">
    <property type="entry name" value="LYSOZYME-LIKE PROTEIN-RELATED"/>
    <property type="match status" value="1"/>
</dbReference>
<dbReference type="RefSeq" id="WP_209969785.1">
    <property type="nucleotide sequence ID" value="NZ_JAGGLB010000002.1"/>
</dbReference>
<keyword evidence="11" id="KW-1185">Reference proteome</keyword>
<dbReference type="SUPFAM" id="SSF58104">
    <property type="entry name" value="Methyl-accepting chemotaxis protein (MCP) signaling domain"/>
    <property type="match status" value="1"/>
</dbReference>
<feature type="domain" description="Methyl-accepting transducer" evidence="8">
    <location>
        <begin position="270"/>
        <end position="513"/>
    </location>
</feature>
<dbReference type="SMART" id="SM00304">
    <property type="entry name" value="HAMP"/>
    <property type="match status" value="1"/>
</dbReference>
<keyword evidence="7" id="KW-0812">Transmembrane</keyword>
<comment type="subcellular location">
    <subcellularLocation>
        <location evidence="1">Cell membrane</location>
    </subcellularLocation>
</comment>
<evidence type="ECO:0000256" key="2">
    <source>
        <dbReference type="ARBA" id="ARBA00022475"/>
    </source>
</evidence>
<evidence type="ECO:0000256" key="5">
    <source>
        <dbReference type="ARBA" id="ARBA00029447"/>
    </source>
</evidence>
<evidence type="ECO:0000256" key="7">
    <source>
        <dbReference type="SAM" id="Phobius"/>
    </source>
</evidence>
<dbReference type="Gene3D" id="1.10.287.950">
    <property type="entry name" value="Methyl-accepting chemotaxis protein"/>
    <property type="match status" value="1"/>
</dbReference>
<organism evidence="10 11">
    <name type="scientific">Paenibacillus eucommiae</name>
    <dbReference type="NCBI Taxonomy" id="1355755"/>
    <lineage>
        <taxon>Bacteria</taxon>
        <taxon>Bacillati</taxon>
        <taxon>Bacillota</taxon>
        <taxon>Bacilli</taxon>
        <taxon>Bacillales</taxon>
        <taxon>Paenibacillaceae</taxon>
        <taxon>Paenibacillus</taxon>
    </lineage>
</organism>
<accession>A0ABS4IPA9</accession>
<keyword evidence="2" id="KW-1003">Cell membrane</keyword>
<keyword evidence="4 6" id="KW-0807">Transducer</keyword>
<evidence type="ECO:0000259" key="8">
    <source>
        <dbReference type="PROSITE" id="PS50111"/>
    </source>
</evidence>
<comment type="similarity">
    <text evidence="5">Belongs to the methyl-accepting chemotaxis (MCP) protein family.</text>
</comment>
<dbReference type="CDD" id="cd11386">
    <property type="entry name" value="MCP_signal"/>
    <property type="match status" value="1"/>
</dbReference>
<dbReference type="InterPro" id="IPR024478">
    <property type="entry name" value="HlyB_4HB_MCP"/>
</dbReference>
<dbReference type="Pfam" id="PF12729">
    <property type="entry name" value="4HB_MCP_1"/>
    <property type="match status" value="1"/>
</dbReference>
<dbReference type="CDD" id="cd06225">
    <property type="entry name" value="HAMP"/>
    <property type="match status" value="1"/>
</dbReference>
<feature type="domain" description="HAMP" evidence="9">
    <location>
        <begin position="213"/>
        <end position="265"/>
    </location>
</feature>
<sequence>MSWFFNLKTSVKLICAFIFVSLILAAVGVYALFNMNTINGNMKEMYNNNLISVRDVSAAMINYQEMRVASRDISGAITKEAKDKVAAGIPVFKKGIEEKIASYRIVAKTKQEQDELEVFDNEWAAYVSIYNTAIELAHQTDQTDYIKYKEETLNVQGSKLRTSLERLIAINVQLATEGNEESQEAYSTARMATVIVIILSFIISILLGYAIASSISRPLNKLVGLVSKVSEGDLRDKSDIHTKDEIGILSGSVNQMIDNLRGLIGGIIQSSHSVASASEQISASSEEIASGNANQAQSAQTISELFTELSTAINFVANSAEQAAELSNYTVQTAGEGGKVVDKSIEGMQLVNQTMSRLEDDSNKIGDIIEVIDDIADQTNLLALNAAIEAARAGDQGRGFAVVADEVRKLAERSSAATKEISSIIKVMQQNTKLSVAAVLDSVTQSVETGDAFKKIVEMVSTSSNKVNEIAAACEEEAAQASEVMRSVELIAAASEEAAAASQETAATCQSLANLADDLNTSISVFKI</sequence>
<dbReference type="Proteomes" id="UP001519287">
    <property type="component" value="Unassembled WGS sequence"/>
</dbReference>
<evidence type="ECO:0000313" key="10">
    <source>
        <dbReference type="EMBL" id="MBP1989005.1"/>
    </source>
</evidence>
<dbReference type="PROSITE" id="PS50885">
    <property type="entry name" value="HAMP"/>
    <property type="match status" value="1"/>
</dbReference>
<evidence type="ECO:0000259" key="9">
    <source>
        <dbReference type="PROSITE" id="PS50885"/>
    </source>
</evidence>
<evidence type="ECO:0000256" key="3">
    <source>
        <dbReference type="ARBA" id="ARBA00023136"/>
    </source>
</evidence>
<comment type="caution">
    <text evidence="10">The sequence shown here is derived from an EMBL/GenBank/DDBJ whole genome shotgun (WGS) entry which is preliminary data.</text>
</comment>
<dbReference type="EMBL" id="JAGGLB010000002">
    <property type="protein sequence ID" value="MBP1989005.1"/>
    <property type="molecule type" value="Genomic_DNA"/>
</dbReference>
<evidence type="ECO:0000313" key="11">
    <source>
        <dbReference type="Proteomes" id="UP001519287"/>
    </source>
</evidence>
<feature type="transmembrane region" description="Helical" evidence="7">
    <location>
        <begin position="191"/>
        <end position="212"/>
    </location>
</feature>
<evidence type="ECO:0000256" key="1">
    <source>
        <dbReference type="ARBA" id="ARBA00004236"/>
    </source>
</evidence>
<dbReference type="InterPro" id="IPR004089">
    <property type="entry name" value="MCPsignal_dom"/>
</dbReference>
<keyword evidence="7" id="KW-1133">Transmembrane helix</keyword>
<reference evidence="10 11" key="1">
    <citation type="submission" date="2021-03" db="EMBL/GenBank/DDBJ databases">
        <title>Genomic Encyclopedia of Type Strains, Phase IV (KMG-IV): sequencing the most valuable type-strain genomes for metagenomic binning, comparative biology and taxonomic classification.</title>
        <authorList>
            <person name="Goeker M."/>
        </authorList>
    </citation>
    <scope>NUCLEOTIDE SEQUENCE [LARGE SCALE GENOMIC DNA]</scope>
    <source>
        <strain evidence="10 11">DSM 26048</strain>
    </source>
</reference>
<dbReference type="Pfam" id="PF00672">
    <property type="entry name" value="HAMP"/>
    <property type="match status" value="1"/>
</dbReference>
<protein>
    <submittedName>
        <fullName evidence="10">Methyl-accepting chemotaxis protein</fullName>
    </submittedName>
</protein>
<evidence type="ECO:0000256" key="6">
    <source>
        <dbReference type="PROSITE-ProRule" id="PRU00284"/>
    </source>
</evidence>
<dbReference type="PROSITE" id="PS50111">
    <property type="entry name" value="CHEMOTAXIS_TRANSDUC_2"/>
    <property type="match status" value="1"/>
</dbReference>
<gene>
    <name evidence="10" type="ORF">J2Z66_000600</name>
</gene>
<name>A0ABS4IPA9_9BACL</name>